<evidence type="ECO:0000256" key="1">
    <source>
        <dbReference type="ARBA" id="ARBA00012528"/>
    </source>
</evidence>
<dbReference type="PROSITE" id="PS50887">
    <property type="entry name" value="GGDEF"/>
    <property type="match status" value="1"/>
</dbReference>
<proteinExistence type="predicted"/>
<dbReference type="RefSeq" id="WP_015817135.1">
    <property type="nucleotide sequence ID" value="NC_012997.1"/>
</dbReference>
<dbReference type="OrthoDB" id="5705582at2"/>
<dbReference type="EMBL" id="CP001614">
    <property type="protein sequence ID" value="ACR11023.1"/>
    <property type="molecule type" value="Genomic_DNA"/>
</dbReference>
<organism evidence="5 6">
    <name type="scientific">Teredinibacter turnerae (strain ATCC 39867 / T7901)</name>
    <dbReference type="NCBI Taxonomy" id="377629"/>
    <lineage>
        <taxon>Bacteria</taxon>
        <taxon>Pseudomonadati</taxon>
        <taxon>Pseudomonadota</taxon>
        <taxon>Gammaproteobacteria</taxon>
        <taxon>Cellvibrionales</taxon>
        <taxon>Cellvibrionaceae</taxon>
        <taxon>Teredinibacter</taxon>
    </lineage>
</organism>
<dbReference type="eggNOG" id="COG3706">
    <property type="taxonomic scope" value="Bacteria"/>
</dbReference>
<keyword evidence="3" id="KW-0472">Membrane</keyword>
<dbReference type="PANTHER" id="PTHR45138">
    <property type="entry name" value="REGULATORY COMPONENTS OF SENSORY TRANSDUCTION SYSTEM"/>
    <property type="match status" value="1"/>
</dbReference>
<keyword evidence="3" id="KW-0812">Transmembrane</keyword>
<dbReference type="InterPro" id="IPR043128">
    <property type="entry name" value="Rev_trsase/Diguanyl_cyclase"/>
</dbReference>
<name>C5BJV6_TERTT</name>
<evidence type="ECO:0000256" key="3">
    <source>
        <dbReference type="SAM" id="Phobius"/>
    </source>
</evidence>
<comment type="catalytic activity">
    <reaction evidence="2">
        <text>2 GTP = 3',3'-c-di-GMP + 2 diphosphate</text>
        <dbReference type="Rhea" id="RHEA:24898"/>
        <dbReference type="ChEBI" id="CHEBI:33019"/>
        <dbReference type="ChEBI" id="CHEBI:37565"/>
        <dbReference type="ChEBI" id="CHEBI:58805"/>
        <dbReference type="EC" id="2.7.7.65"/>
    </reaction>
</comment>
<dbReference type="KEGG" id="ttu:TERTU_4598"/>
<dbReference type="InterPro" id="IPR000160">
    <property type="entry name" value="GGDEF_dom"/>
</dbReference>
<dbReference type="NCBIfam" id="TIGR00254">
    <property type="entry name" value="GGDEF"/>
    <property type="match status" value="1"/>
</dbReference>
<dbReference type="InterPro" id="IPR029787">
    <property type="entry name" value="Nucleotide_cyclase"/>
</dbReference>
<keyword evidence="3" id="KW-1133">Transmembrane helix</keyword>
<accession>C5BJV6</accession>
<sequence>MTANPLRHTKRLRLAMLAATFMLLLGHYLLPAKVRQLHPAAGVEQIIYGFIDPEQGESNQWVDERESEWVCDYLPTYDYGCGFALVWDRHEVNGIDLSEYDSIRLTLHYQGGADNLRVFMRNYNPHYSMPDDSATTKFMSALFAFREMSSNQINVPLNRFAVADWWLREHMERHRWSAVELNNITQIGINFIEPGHHQLRVEKVELVGRWLSTAQMLTWVLVAWMLLFIGEGCLLLWQLYWVAAYNRKRQRALQRRQRSLAIEKASLQKLAHKDPLTGILNRRGAEEHIKRLYQNTYSKAFTAVLLLNLDNFKLINEQFGHDKGDAILKAFSALIQMNLESSDIFARWGSEEFLLVCVAENQQDALYRAEKLRQLTERTHLSPAPGFNVTTSIGVATIGGNESFQQALTRASAALQNAKRSGRNRVKYEMA</sequence>
<evidence type="ECO:0000256" key="2">
    <source>
        <dbReference type="ARBA" id="ARBA00034247"/>
    </source>
</evidence>
<dbReference type="Gene3D" id="3.30.70.270">
    <property type="match status" value="1"/>
</dbReference>
<evidence type="ECO:0000259" key="4">
    <source>
        <dbReference type="PROSITE" id="PS50887"/>
    </source>
</evidence>
<dbReference type="Proteomes" id="UP000009080">
    <property type="component" value="Chromosome"/>
</dbReference>
<dbReference type="HOGENOM" id="CLU_052018_0_0_6"/>
<feature type="domain" description="GGDEF" evidence="4">
    <location>
        <begin position="300"/>
        <end position="431"/>
    </location>
</feature>
<feature type="transmembrane region" description="Helical" evidence="3">
    <location>
        <begin position="12"/>
        <end position="30"/>
    </location>
</feature>
<dbReference type="STRING" id="377629.TERTU_4598"/>
<dbReference type="AlphaFoldDB" id="C5BJV6"/>
<dbReference type="GO" id="GO:0052621">
    <property type="term" value="F:diguanylate cyclase activity"/>
    <property type="evidence" value="ECO:0007669"/>
    <property type="project" value="UniProtKB-EC"/>
</dbReference>
<dbReference type="SUPFAM" id="SSF55073">
    <property type="entry name" value="Nucleotide cyclase"/>
    <property type="match status" value="1"/>
</dbReference>
<feature type="transmembrane region" description="Helical" evidence="3">
    <location>
        <begin position="216"/>
        <end position="241"/>
    </location>
</feature>
<reference evidence="5 6" key="1">
    <citation type="journal article" date="2009" name="PLoS ONE">
        <title>The complete genome of Teredinibacter turnerae T7901: an intracellular endosymbiont of marine wood-boring bivalves (shipworms).</title>
        <authorList>
            <person name="Yang J.C."/>
            <person name="Madupu R."/>
            <person name="Durkin A.S."/>
            <person name="Ekborg N.A."/>
            <person name="Pedamallu C.S."/>
            <person name="Hostetler J.B."/>
            <person name="Radune D."/>
            <person name="Toms B.S."/>
            <person name="Henrissat B."/>
            <person name="Coutinho P.M."/>
            <person name="Schwarz S."/>
            <person name="Field L."/>
            <person name="Trindade-Silva A.E."/>
            <person name="Soares C.A.G."/>
            <person name="Elshahawi S."/>
            <person name="Hanora A."/>
            <person name="Schmidt E.W."/>
            <person name="Haygood M.G."/>
            <person name="Posfai J."/>
            <person name="Benner J."/>
            <person name="Madinger C."/>
            <person name="Nove J."/>
            <person name="Anton B."/>
            <person name="Chaudhary K."/>
            <person name="Foster J."/>
            <person name="Holman A."/>
            <person name="Kumar S."/>
            <person name="Lessard P.A."/>
            <person name="Luyten Y.A."/>
            <person name="Slatko B."/>
            <person name="Wood N."/>
            <person name="Wu B."/>
            <person name="Teplitski M."/>
            <person name="Mougous J.D."/>
            <person name="Ward N."/>
            <person name="Eisen J.A."/>
            <person name="Badger J.H."/>
            <person name="Distel D.L."/>
        </authorList>
    </citation>
    <scope>NUCLEOTIDE SEQUENCE [LARGE SCALE GENOMIC DNA]</scope>
    <source>
        <strain evidence="6">ATCC 39867 / T7901</strain>
    </source>
</reference>
<gene>
    <name evidence="5" type="ordered locus">TERTU_4598</name>
</gene>
<dbReference type="EC" id="2.7.7.65" evidence="1"/>
<dbReference type="SMART" id="SM00267">
    <property type="entry name" value="GGDEF"/>
    <property type="match status" value="1"/>
</dbReference>
<dbReference type="Pfam" id="PF00990">
    <property type="entry name" value="GGDEF"/>
    <property type="match status" value="1"/>
</dbReference>
<dbReference type="InterPro" id="IPR050469">
    <property type="entry name" value="Diguanylate_Cyclase"/>
</dbReference>
<evidence type="ECO:0000313" key="5">
    <source>
        <dbReference type="EMBL" id="ACR11023.1"/>
    </source>
</evidence>
<protein>
    <recommendedName>
        <fullName evidence="1">diguanylate cyclase</fullName>
        <ecNumber evidence="1">2.7.7.65</ecNumber>
    </recommendedName>
</protein>
<keyword evidence="6" id="KW-1185">Reference proteome</keyword>
<dbReference type="PANTHER" id="PTHR45138:SF9">
    <property type="entry name" value="DIGUANYLATE CYCLASE DGCM-RELATED"/>
    <property type="match status" value="1"/>
</dbReference>
<dbReference type="CDD" id="cd01949">
    <property type="entry name" value="GGDEF"/>
    <property type="match status" value="1"/>
</dbReference>
<evidence type="ECO:0000313" key="6">
    <source>
        <dbReference type="Proteomes" id="UP000009080"/>
    </source>
</evidence>